<name>A0ABV0K7M6_9CYAN</name>
<protein>
    <submittedName>
        <fullName evidence="1">Glycerate kinase</fullName>
    </submittedName>
</protein>
<evidence type="ECO:0000313" key="1">
    <source>
        <dbReference type="EMBL" id="MEP0948779.1"/>
    </source>
</evidence>
<dbReference type="EMBL" id="JAMPKX010000008">
    <property type="protein sequence ID" value="MEP0948779.1"/>
    <property type="molecule type" value="Genomic_DNA"/>
</dbReference>
<keyword evidence="2" id="KW-1185">Reference proteome</keyword>
<proteinExistence type="predicted"/>
<dbReference type="InterPro" id="IPR027417">
    <property type="entry name" value="P-loop_NTPase"/>
</dbReference>
<comment type="caution">
    <text evidence="1">The sequence shown here is derived from an EMBL/GenBank/DDBJ whole genome shotgun (WGS) entry which is preliminary data.</text>
</comment>
<accession>A0ABV0K7M6</accession>
<keyword evidence="1" id="KW-0418">Kinase</keyword>
<dbReference type="GO" id="GO:0016301">
    <property type="term" value="F:kinase activity"/>
    <property type="evidence" value="ECO:0007669"/>
    <property type="project" value="UniProtKB-KW"/>
</dbReference>
<dbReference type="SUPFAM" id="SSF52540">
    <property type="entry name" value="P-loop containing nucleoside triphosphate hydrolases"/>
    <property type="match status" value="1"/>
</dbReference>
<dbReference type="RefSeq" id="WP_190706587.1">
    <property type="nucleotide sequence ID" value="NZ_JAMPKX010000008.1"/>
</dbReference>
<dbReference type="Proteomes" id="UP001482513">
    <property type="component" value="Unassembled WGS sequence"/>
</dbReference>
<reference evidence="1 2" key="1">
    <citation type="submission" date="2022-04" db="EMBL/GenBank/DDBJ databases">
        <title>Positive selection, recombination, and allopatry shape intraspecific diversity of widespread and dominant cyanobacteria.</title>
        <authorList>
            <person name="Wei J."/>
            <person name="Shu W."/>
            <person name="Hu C."/>
        </authorList>
    </citation>
    <scope>NUCLEOTIDE SEQUENCE [LARGE SCALE GENOMIC DNA]</scope>
    <source>
        <strain evidence="1 2">DQ-A4</strain>
    </source>
</reference>
<evidence type="ECO:0000313" key="2">
    <source>
        <dbReference type="Proteomes" id="UP001482513"/>
    </source>
</evidence>
<keyword evidence="1" id="KW-0808">Transferase</keyword>
<dbReference type="Gene3D" id="3.40.50.300">
    <property type="entry name" value="P-loop containing nucleotide triphosphate hydrolases"/>
    <property type="match status" value="1"/>
</dbReference>
<sequence>MADPINSTDFAIAPLLAAYLTGSALDDAQRQQLLAWELADPSQAAAWGITPENGAAQLEERLSWLQTLQAHHDTLPLPPAPMERYLGLYWRLWLPLALTLKRARDAQAGPLIQGVLGGQGTGKTTLTLILQHILQVMGYRAVGLSIDDIYKTYRDRQALIQVDPRLRWRGPPGTHDIDLGMATLTQIRAAGPGEAVALPRFDKSLHGGEGDRTDPEWVQDIDILLFEGWFLGARPIEPAQFDQAPEPIVTEADRQFARDMNAELATYLPLWDCLDRLMVLCPADYRLSKQWRKDAEHQMKAQGKTGMSDATIDAFVEYFWCALHPELFIAALKRDGEHVNLVVEIDRDRTPRAIYSPALAII</sequence>
<gene>
    <name evidence="1" type="ORF">NC992_17995</name>
</gene>
<dbReference type="PANTHER" id="PTHR10285">
    <property type="entry name" value="URIDINE KINASE"/>
    <property type="match status" value="1"/>
</dbReference>
<organism evidence="1 2">
    <name type="scientific">Leptolyngbya subtilissima DQ-A4</name>
    <dbReference type="NCBI Taxonomy" id="2933933"/>
    <lineage>
        <taxon>Bacteria</taxon>
        <taxon>Bacillati</taxon>
        <taxon>Cyanobacteriota</taxon>
        <taxon>Cyanophyceae</taxon>
        <taxon>Leptolyngbyales</taxon>
        <taxon>Leptolyngbyaceae</taxon>
        <taxon>Leptolyngbya group</taxon>
        <taxon>Leptolyngbya</taxon>
    </lineage>
</organism>